<name>A0A8R1EI87_CAEJA</name>
<evidence type="ECO:0000313" key="3">
    <source>
        <dbReference type="Proteomes" id="UP000005237"/>
    </source>
</evidence>
<proteinExistence type="predicted"/>
<reference evidence="3" key="1">
    <citation type="submission" date="2010-08" db="EMBL/GenBank/DDBJ databases">
        <authorList>
            <consortium name="Caenorhabditis japonica Sequencing Consortium"/>
            <person name="Wilson R.K."/>
        </authorList>
    </citation>
    <scope>NUCLEOTIDE SEQUENCE [LARGE SCALE GENOMIC DNA]</scope>
    <source>
        <strain evidence="3">DF5081</strain>
    </source>
</reference>
<dbReference type="EnsemblMetazoa" id="CJA35505.1">
    <property type="protein sequence ID" value="CJA35505.1"/>
    <property type="gene ID" value="WBGene00211352"/>
</dbReference>
<protein>
    <submittedName>
        <fullName evidence="2">Uncharacterized protein</fullName>
    </submittedName>
</protein>
<sequence>MPRRRGSSSSSSAAGGSGGGFGLSSLRRELHLHNFFRTSSPSSSSSSRPAPPPPSALPPRSSATTNIPHKLTSPYHPSRELTVSTFSAGSATAADGLGGAHLTPSLSSSVHARRESFLYRASDDLREASSLRPVSRASSIASNEHGKGRPQWLCSFIHSFIHLTGLDWIVATSNSHQMSVLFRAQALHFSGVCQIAQTSSEASSSSSFISILSDVMCEKKTLNTNGGEGDVRGGQRVDVVDVDVVPSQKTKQ</sequence>
<keyword evidence="3" id="KW-1185">Reference proteome</keyword>
<dbReference type="AlphaFoldDB" id="A0A8R1EI87"/>
<organism evidence="2 3">
    <name type="scientific">Caenorhabditis japonica</name>
    <dbReference type="NCBI Taxonomy" id="281687"/>
    <lineage>
        <taxon>Eukaryota</taxon>
        <taxon>Metazoa</taxon>
        <taxon>Ecdysozoa</taxon>
        <taxon>Nematoda</taxon>
        <taxon>Chromadorea</taxon>
        <taxon>Rhabditida</taxon>
        <taxon>Rhabditina</taxon>
        <taxon>Rhabditomorpha</taxon>
        <taxon>Rhabditoidea</taxon>
        <taxon>Rhabditidae</taxon>
        <taxon>Peloderinae</taxon>
        <taxon>Caenorhabditis</taxon>
    </lineage>
</organism>
<dbReference type="Proteomes" id="UP000005237">
    <property type="component" value="Unassembled WGS sequence"/>
</dbReference>
<accession>A0A8R1EI87</accession>
<evidence type="ECO:0000313" key="2">
    <source>
        <dbReference type="EnsemblMetazoa" id="CJA35505.1"/>
    </source>
</evidence>
<feature type="region of interest" description="Disordered" evidence="1">
    <location>
        <begin position="1"/>
        <end position="78"/>
    </location>
</feature>
<reference evidence="2" key="2">
    <citation type="submission" date="2022-06" db="UniProtKB">
        <authorList>
            <consortium name="EnsemblMetazoa"/>
        </authorList>
    </citation>
    <scope>IDENTIFICATION</scope>
    <source>
        <strain evidence="2">DF5081</strain>
    </source>
</reference>
<feature type="compositionally biased region" description="Low complexity" evidence="1">
    <location>
        <begin position="37"/>
        <end position="48"/>
    </location>
</feature>
<evidence type="ECO:0000256" key="1">
    <source>
        <dbReference type="SAM" id="MobiDB-lite"/>
    </source>
</evidence>